<dbReference type="InParanoid" id="I1S987"/>
<dbReference type="RefSeq" id="XP_011320573.1">
    <property type="nucleotide sequence ID" value="XM_011322271.1"/>
</dbReference>
<accession>I1S987</accession>
<dbReference type="InterPro" id="IPR056009">
    <property type="entry name" value="DUF7587"/>
</dbReference>
<gene>
    <name evidence="2" type="ORF">FGRAMPH1_01T09431</name>
</gene>
<dbReference type="KEGG" id="fgr:FGSG_13417"/>
<dbReference type="OrthoDB" id="4152607at2759"/>
<dbReference type="STRING" id="229533.I1S987"/>
<sequence>MAQKFKPKKGGEHAFRFDATPTYLFRLYAPSSAGETNTVQVSSPIYNRRTQRFYRYVDLYRTDILKFTSEQAAERLSLHLWWECGKTCNLMSWSSSLLFLLQYGLYHHTKDNEPPSLSDIYLIMIDTREYKNSQAFKSRTIATVGTMKIIMDAHQ</sequence>
<dbReference type="EMBL" id="HG970333">
    <property type="protein sequence ID" value="CEF76518.1"/>
    <property type="molecule type" value="Genomic_DNA"/>
</dbReference>
<accession>A0A098DC57</accession>
<evidence type="ECO:0000313" key="3">
    <source>
        <dbReference type="EnsemblFungi" id="CEF76518"/>
    </source>
</evidence>
<reference evidence="3 4" key="1">
    <citation type="journal article" date="2007" name="Science">
        <title>The Fusarium graminearum genome reveals a link between localized polymorphism and pathogen specialization.</title>
        <authorList>
            <person name="Cuomo C.A."/>
            <person name="Gueldener U."/>
            <person name="Xu J.-R."/>
            <person name="Trail F."/>
            <person name="Turgeon B.G."/>
            <person name="Di Pietro A."/>
            <person name="Walton J.D."/>
            <person name="Ma L.-J."/>
            <person name="Baker S.E."/>
            <person name="Rep M."/>
            <person name="Adam G."/>
            <person name="Antoniw J."/>
            <person name="Baldwin T."/>
            <person name="Calvo S.E."/>
            <person name="Chang Y.-L."/>
            <person name="DeCaprio D."/>
            <person name="Gale L.R."/>
            <person name="Gnerre S."/>
            <person name="Goswami R.S."/>
            <person name="Hammond-Kosack K."/>
            <person name="Harris L.J."/>
            <person name="Hilburn K."/>
            <person name="Kennell J.C."/>
            <person name="Kroken S."/>
            <person name="Magnuson J.K."/>
            <person name="Mannhaupt G."/>
            <person name="Mauceli E.W."/>
            <person name="Mewes H.-W."/>
            <person name="Mitterbauer R."/>
            <person name="Muehlbauer G."/>
            <person name="Muensterkoetter M."/>
            <person name="Nelson D."/>
            <person name="O'Donnell K."/>
            <person name="Ouellet T."/>
            <person name="Qi W."/>
            <person name="Quesneville H."/>
            <person name="Roncero M.I.G."/>
            <person name="Seong K.-Y."/>
            <person name="Tetko I.V."/>
            <person name="Urban M."/>
            <person name="Waalwijk C."/>
            <person name="Ward T.J."/>
            <person name="Yao J."/>
            <person name="Birren B.W."/>
            <person name="Kistler H.C."/>
        </authorList>
    </citation>
    <scope>NUCLEOTIDE SEQUENCE [LARGE SCALE GENOMIC DNA]</scope>
    <source>
        <strain evidence="4">ATCC MYA-4620 / CBS 123657 / FGSC 9075 / NRRL 31084 / PH-1</strain>
        <strain evidence="3">PH-1 / ATCC MYA-4620 / FGSC 9075 / NRRL 31084</strain>
    </source>
</reference>
<reference evidence="2 4" key="3">
    <citation type="journal article" date="2015" name="BMC Genomics">
        <title>The completed genome sequence of the pathogenic ascomycete fungus Fusarium graminearum.</title>
        <authorList>
            <person name="King R."/>
            <person name="Urban M."/>
            <person name="Hammond-Kosack M.C."/>
            <person name="Hassani-Pak K."/>
            <person name="Hammond-Kosack K.E."/>
        </authorList>
    </citation>
    <scope>NUCLEOTIDE SEQUENCE [LARGE SCALE GENOMIC DNA]</scope>
    <source>
        <strain evidence="4">ATCC MYA-4620 / CBS 123657 / FGSC 9075 / NRRL 31084 / PH-1</strain>
        <strain evidence="2">PH-1</strain>
    </source>
</reference>
<dbReference type="Proteomes" id="UP000070720">
    <property type="component" value="Chromosome 2"/>
</dbReference>
<proteinExistence type="predicted"/>
<evidence type="ECO:0000259" key="1">
    <source>
        <dbReference type="Pfam" id="PF24494"/>
    </source>
</evidence>
<dbReference type="VEuPathDB" id="FungiDB:FGRAMPH1_01G09431"/>
<dbReference type="EnsemblFungi" id="CEF76518">
    <property type="protein sequence ID" value="CEF76518"/>
    <property type="gene ID" value="FGRRES_13417"/>
</dbReference>
<keyword evidence="4" id="KW-1185">Reference proteome</keyword>
<dbReference type="HOGENOM" id="CLU_1695638_0_0_1"/>
<evidence type="ECO:0000313" key="2">
    <source>
        <dbReference type="EMBL" id="CEF76518.1"/>
    </source>
</evidence>
<reference evidence="3 4" key="2">
    <citation type="journal article" date="2010" name="Nature">
        <title>Comparative genomics reveals mobile pathogenicity chromosomes in Fusarium.</title>
        <authorList>
            <person name="Ma L.J."/>
            <person name="van der Does H.C."/>
            <person name="Borkovich K.A."/>
            <person name="Coleman J.J."/>
            <person name="Daboussi M.J."/>
            <person name="Di Pietro A."/>
            <person name="Dufresne M."/>
            <person name="Freitag M."/>
            <person name="Grabherr M."/>
            <person name="Henrissat B."/>
            <person name="Houterman P.M."/>
            <person name="Kang S."/>
            <person name="Shim W.B."/>
            <person name="Woloshuk C."/>
            <person name="Xie X."/>
            <person name="Xu J.R."/>
            <person name="Antoniw J."/>
            <person name="Baker S.E."/>
            <person name="Bluhm B.H."/>
            <person name="Breakspear A."/>
            <person name="Brown D.W."/>
            <person name="Butchko R.A."/>
            <person name="Chapman S."/>
            <person name="Coulson R."/>
            <person name="Coutinho P.M."/>
            <person name="Danchin E.G."/>
            <person name="Diener A."/>
            <person name="Gale L.R."/>
            <person name="Gardiner D.M."/>
            <person name="Goff S."/>
            <person name="Hammond-Kosack K.E."/>
            <person name="Hilburn K."/>
            <person name="Hua-Van A."/>
            <person name="Jonkers W."/>
            <person name="Kazan K."/>
            <person name="Kodira C.D."/>
            <person name="Koehrsen M."/>
            <person name="Kumar L."/>
            <person name="Lee Y.H."/>
            <person name="Li L."/>
            <person name="Manners J.M."/>
            <person name="Miranda-Saavedra D."/>
            <person name="Mukherjee M."/>
            <person name="Park G."/>
            <person name="Park J."/>
            <person name="Park S.Y."/>
            <person name="Proctor R.H."/>
            <person name="Regev A."/>
            <person name="Ruiz-Roldan M.C."/>
            <person name="Sain D."/>
            <person name="Sakthikumar S."/>
            <person name="Sykes S."/>
            <person name="Schwartz D.C."/>
            <person name="Turgeon B.G."/>
            <person name="Wapinski I."/>
            <person name="Yoder O."/>
            <person name="Young S."/>
            <person name="Zeng Q."/>
            <person name="Zhou S."/>
            <person name="Galagan J."/>
            <person name="Cuomo C.A."/>
            <person name="Kistler H.C."/>
            <person name="Rep M."/>
        </authorList>
    </citation>
    <scope>GENOME REANNOTATION</scope>
    <source>
        <strain evidence="4">ATCC MYA-4620 / CBS 123657 / FGSC 9075 / NRRL 31084 / PH-1</strain>
        <strain evidence="3">PH-1 / ATCC MYA-4620 / FGSC 9075 / NRRL 31084</strain>
    </source>
</reference>
<protein>
    <submittedName>
        <fullName evidence="2">Chromosome 2, complete genome</fullName>
    </submittedName>
</protein>
<dbReference type="AlphaFoldDB" id="I1S987"/>
<dbReference type="Pfam" id="PF24494">
    <property type="entry name" value="DUF7587"/>
    <property type="match status" value="1"/>
</dbReference>
<evidence type="ECO:0000313" key="4">
    <source>
        <dbReference type="Proteomes" id="UP000070720"/>
    </source>
</evidence>
<reference evidence="3" key="4">
    <citation type="submission" date="2017-01" db="UniProtKB">
        <authorList>
            <consortium name="EnsemblFungi"/>
        </authorList>
    </citation>
    <scope>IDENTIFICATION</scope>
    <source>
        <strain evidence="3">PH-1 / ATCC MYA-4620 / FGSC 9075 / NRRL 31084</strain>
    </source>
</reference>
<organism evidence="2 4">
    <name type="scientific">Gibberella zeae (strain ATCC MYA-4620 / CBS 123657 / FGSC 9075 / NRRL 31084 / PH-1)</name>
    <name type="common">Wheat head blight fungus</name>
    <name type="synonym">Fusarium graminearum</name>
    <dbReference type="NCBI Taxonomy" id="229533"/>
    <lineage>
        <taxon>Eukaryota</taxon>
        <taxon>Fungi</taxon>
        <taxon>Dikarya</taxon>
        <taxon>Ascomycota</taxon>
        <taxon>Pezizomycotina</taxon>
        <taxon>Sordariomycetes</taxon>
        <taxon>Hypocreomycetidae</taxon>
        <taxon>Hypocreales</taxon>
        <taxon>Nectriaceae</taxon>
        <taxon>Fusarium</taxon>
    </lineage>
</organism>
<name>I1S987_GIBZE</name>
<feature type="domain" description="DUF7587" evidence="1">
    <location>
        <begin position="20"/>
        <end position="142"/>
    </location>
</feature>